<sequence>MSKAQVDLTQLVKSAVNFLSRVSSSRNMKSKYSYKKIAQELDKIGEPLYSLDALENIKGAGCKTIREIQEFISKKIVKSIKTEDDLEKYSSILSADAHEEAKKKLGSGSIDSCSPKKDVDRKRRYVPGYRTGSYGIMKALWIKEGITKHEIAHIGKNYCDSEFDFGSMHSAWSSMKTLVKKGIVYKEGRSRFYLTDEGRELASTMFANTSAIEEESEDVTLIIDSREIKSRKSRLFFQGYFESKRIRHDTRVLEVGDFLWIRGEKVCGFIIERKKGSDFVSSIVDGRFKEQKNRLKGTGIKRIFYVVEGLKSSHMQSVGKGLVMSCLTATKLEGFTVIETKDINQTGSVIHMIDCEIRKGYESRPKIPDGLDEDREHEGYPRTCEDFEEEMEMSYGSFIDKSTKGKGKTLTYLLYISLLSIKGIGHKKAWALAESYKTIGELVCRIQNGGLKELYGFKIDGKRIPRKNADDIIEFFLK</sequence>
<dbReference type="GO" id="GO:0008821">
    <property type="term" value="F:crossover junction DNA endonuclease activity"/>
    <property type="evidence" value="ECO:0007669"/>
    <property type="project" value="UniProtKB-UniRule"/>
</dbReference>
<keyword evidence="2 4" id="KW-0255">Endonuclease</keyword>
<evidence type="ECO:0000256" key="2">
    <source>
        <dbReference type="RuleBase" id="RU369042"/>
    </source>
</evidence>
<dbReference type="CDD" id="cd21036">
    <property type="entry name" value="WH_MUS81"/>
    <property type="match status" value="1"/>
</dbReference>
<dbReference type="EMBL" id="CP119063">
    <property type="protein sequence ID" value="WEL38121.1"/>
    <property type="molecule type" value="Genomic_DNA"/>
</dbReference>
<dbReference type="SUPFAM" id="SSF52980">
    <property type="entry name" value="Restriction endonuclease-like"/>
    <property type="match status" value="1"/>
</dbReference>
<protein>
    <recommendedName>
        <fullName evidence="2">Crossover junction endonuclease MUS81</fullName>
        <ecNumber evidence="2">3.1.22.-</ecNumber>
    </recommendedName>
</protein>
<dbReference type="GO" id="GO:0048257">
    <property type="term" value="F:3'-flap endonuclease activity"/>
    <property type="evidence" value="ECO:0007669"/>
    <property type="project" value="TreeGrafter"/>
</dbReference>
<dbReference type="GO" id="GO:0046872">
    <property type="term" value="F:metal ion binding"/>
    <property type="evidence" value="ECO:0007669"/>
    <property type="project" value="UniProtKB-UniRule"/>
</dbReference>
<keyword evidence="2" id="KW-0234">DNA repair</keyword>
<dbReference type="SUPFAM" id="SSF46785">
    <property type="entry name" value="Winged helix' DNA-binding domain"/>
    <property type="match status" value="1"/>
</dbReference>
<evidence type="ECO:0000313" key="7">
    <source>
        <dbReference type="Proteomes" id="UP001217963"/>
    </source>
</evidence>
<dbReference type="EMBL" id="CP075148">
    <property type="protein sequence ID" value="UTX42664.1"/>
    <property type="molecule type" value="Genomic_DNA"/>
</dbReference>
<keyword evidence="2" id="KW-0460">Magnesium</keyword>
<comment type="subunit">
    <text evidence="2">Interacts with EME1.</text>
</comment>
<keyword evidence="1 2" id="KW-0378">Hydrolase</keyword>
<dbReference type="Proteomes" id="UP001059546">
    <property type="component" value="Chromosome II"/>
</dbReference>
<dbReference type="EC" id="3.1.22.-" evidence="2"/>
<feature type="domain" description="ERCC4" evidence="3">
    <location>
        <begin position="220"/>
        <end position="311"/>
    </location>
</feature>
<dbReference type="InterPro" id="IPR011335">
    <property type="entry name" value="Restrct_endonuc-II-like"/>
</dbReference>
<dbReference type="Gene3D" id="3.40.50.10130">
    <property type="match status" value="1"/>
</dbReference>
<evidence type="ECO:0000313" key="4">
    <source>
        <dbReference type="EMBL" id="UTX42664.1"/>
    </source>
</evidence>
<dbReference type="InterPro" id="IPR047417">
    <property type="entry name" value="WHD_MUS81"/>
</dbReference>
<dbReference type="InterPro" id="IPR036388">
    <property type="entry name" value="WH-like_DNA-bd_sf"/>
</dbReference>
<organism evidence="4 6">
    <name type="scientific">Encephalitozoon hellem</name>
    <name type="common">Microsporidian parasite</name>
    <dbReference type="NCBI Taxonomy" id="27973"/>
    <lineage>
        <taxon>Eukaryota</taxon>
        <taxon>Fungi</taxon>
        <taxon>Fungi incertae sedis</taxon>
        <taxon>Microsporidia</taxon>
        <taxon>Unikaryonidae</taxon>
        <taxon>Encephalitozoon</taxon>
    </lineage>
</organism>
<keyword evidence="2" id="KW-0479">Metal-binding</keyword>
<proteinExistence type="inferred from homology"/>
<dbReference type="GO" id="GO:0003677">
    <property type="term" value="F:DNA binding"/>
    <property type="evidence" value="ECO:0007669"/>
    <property type="project" value="UniProtKB-UniRule"/>
</dbReference>
<keyword evidence="2" id="KW-0539">Nucleus</keyword>
<dbReference type="Pfam" id="PF02732">
    <property type="entry name" value="ERCC4"/>
    <property type="match status" value="1"/>
</dbReference>
<keyword evidence="2" id="KW-0540">Nuclease</keyword>
<accession>A0A9Q9CAY7</accession>
<name>A0A9Q9CAY7_ENCHE</name>
<dbReference type="AlphaFoldDB" id="A0A9Q9CAY7"/>
<dbReference type="GO" id="GO:0000727">
    <property type="term" value="P:double-strand break repair via break-induced replication"/>
    <property type="evidence" value="ECO:0007669"/>
    <property type="project" value="UniProtKB-UniRule"/>
</dbReference>
<dbReference type="SMART" id="SM00891">
    <property type="entry name" value="ERCC4"/>
    <property type="match status" value="1"/>
</dbReference>
<dbReference type="GO" id="GO:0000712">
    <property type="term" value="P:resolution of meiotic recombination intermediates"/>
    <property type="evidence" value="ECO:0007669"/>
    <property type="project" value="TreeGrafter"/>
</dbReference>
<dbReference type="GO" id="GO:0048476">
    <property type="term" value="C:Holliday junction resolvase complex"/>
    <property type="evidence" value="ECO:0007669"/>
    <property type="project" value="UniProtKB-UniRule"/>
</dbReference>
<dbReference type="GO" id="GO:0006308">
    <property type="term" value="P:DNA catabolic process"/>
    <property type="evidence" value="ECO:0007669"/>
    <property type="project" value="UniProtKB-UniRule"/>
</dbReference>
<dbReference type="GO" id="GO:0005634">
    <property type="term" value="C:nucleus"/>
    <property type="evidence" value="ECO:0007669"/>
    <property type="project" value="UniProtKB-SubCell"/>
</dbReference>
<dbReference type="InterPro" id="IPR033309">
    <property type="entry name" value="Mus81"/>
</dbReference>
<dbReference type="OrthoDB" id="5963188at2759"/>
<evidence type="ECO:0000313" key="6">
    <source>
        <dbReference type="Proteomes" id="UP001059546"/>
    </source>
</evidence>
<dbReference type="PANTHER" id="PTHR13451:SF0">
    <property type="entry name" value="CROSSOVER JUNCTION ENDONUCLEASE MUS81"/>
    <property type="match status" value="1"/>
</dbReference>
<evidence type="ECO:0000313" key="5">
    <source>
        <dbReference type="EMBL" id="WEL38121.1"/>
    </source>
</evidence>
<comment type="function">
    <text evidence="2">Interacts with EME1 to form a DNA structure-specific endonuclease with substrate preference for branched DNA structures with a 5'-end at the branch nick. Typical substrates include 3'-flap structures, D-loops, replication forks and nicked Holliday junctions. May be required in mitosis for the processing of stalled or collapsed replication fork intermediates. May be required in meiosis for the repair of meiosis-specific double strand breaks subsequent to single-end invasion (SEI).</text>
</comment>
<reference evidence="5 7" key="2">
    <citation type="submission" date="2023-02" db="EMBL/GenBank/DDBJ databases">
        <title>Encephalitozoon hellem ATCC 50451 complete genome.</title>
        <authorList>
            <person name="Mascarenhas dos Santos A.C."/>
            <person name="Julian A.T."/>
            <person name="Pombert J.-F."/>
        </authorList>
    </citation>
    <scope>NUCLEOTIDE SEQUENCE [LARGE SCALE GENOMIC DNA]</scope>
    <source>
        <strain evidence="5 7">ATCC 50451</strain>
    </source>
</reference>
<keyword evidence="2" id="KW-0233">DNA recombination</keyword>
<dbReference type="InterPro" id="IPR006166">
    <property type="entry name" value="ERCC4_domain"/>
</dbReference>
<gene>
    <name evidence="4" type="ORF">GPU96_02g03790</name>
    <name evidence="5" type="ORF">PFJ87_02g01610</name>
</gene>
<dbReference type="Gene3D" id="1.10.10.10">
    <property type="entry name" value="Winged helix-like DNA-binding domain superfamily/Winged helix DNA-binding domain"/>
    <property type="match status" value="1"/>
</dbReference>
<dbReference type="GO" id="GO:0031573">
    <property type="term" value="P:mitotic intra-S DNA damage checkpoint signaling"/>
    <property type="evidence" value="ECO:0007669"/>
    <property type="project" value="TreeGrafter"/>
</dbReference>
<comment type="cofactor">
    <cofactor evidence="2">
        <name>Mg(2+)</name>
        <dbReference type="ChEBI" id="CHEBI:18420"/>
    </cofactor>
</comment>
<dbReference type="Proteomes" id="UP001217963">
    <property type="component" value="Chromosome II"/>
</dbReference>
<dbReference type="InterPro" id="IPR047416">
    <property type="entry name" value="XPF_nuclease_Mus81"/>
</dbReference>
<dbReference type="CDD" id="cd20074">
    <property type="entry name" value="XPF_nuclease_Mus81"/>
    <property type="match status" value="1"/>
</dbReference>
<dbReference type="InterPro" id="IPR036390">
    <property type="entry name" value="WH_DNA-bd_sf"/>
</dbReference>
<keyword evidence="7" id="KW-1185">Reference proteome</keyword>
<reference evidence="4" key="1">
    <citation type="submission" date="2021-05" db="EMBL/GenBank/DDBJ databases">
        <title>Encephalitozoon hellem ATCC 50604 Complete Genome.</title>
        <authorList>
            <person name="Mascarenhas dos Santos A.C."/>
            <person name="Julian A.T."/>
            <person name="Pombert J.-F."/>
        </authorList>
    </citation>
    <scope>NUCLEOTIDE SEQUENCE</scope>
    <source>
        <strain evidence="4">ATCC 50604</strain>
    </source>
</reference>
<evidence type="ECO:0000259" key="3">
    <source>
        <dbReference type="SMART" id="SM00891"/>
    </source>
</evidence>
<dbReference type="PANTHER" id="PTHR13451">
    <property type="entry name" value="CLASS II CROSSOVER JUNCTION ENDONUCLEASE MUS81"/>
    <property type="match status" value="1"/>
</dbReference>
<keyword evidence="2" id="KW-0227">DNA damage</keyword>
<evidence type="ECO:0000256" key="1">
    <source>
        <dbReference type="ARBA" id="ARBA00022801"/>
    </source>
</evidence>
<comment type="similarity">
    <text evidence="2">Belongs to the XPF family.</text>
</comment>
<comment type="subcellular location">
    <subcellularLocation>
        <location evidence="2">Nucleus</location>
    </subcellularLocation>
</comment>